<feature type="coiled-coil region" evidence="1">
    <location>
        <begin position="397"/>
        <end position="424"/>
    </location>
</feature>
<sequence length="1494" mass="172439">MPRIERIRIAGLKYEKMLKKYDDMILDLCNEEGPANTLITLMNGGGKGVLLQSIFQLLLPKAAWGKDNENQVEAFFHNHKKQLKPYTFHVAIEWRLDNSERNEYMTTGIAMTAHSSIDQLEIKVDYLLYALMDYEEQAELTLSTLPLYDHAEGGPVSFETIQQFVRERRNEIVAFGSHSSDLKKYYSFLAERDIHIGEWRNMKRINGEEGGIKGYFQKNEAFTNHNLFEKLIIPEIGSSLNEGVKEEDGSLQRMFIDTATIAQRLPMLEQREKAFAEFTTLAAPLYELVEQGTEAERSFRETELLGRQMSTVIHEELKNAEAERSKTADALVQHHQEARQLRFEGDNLKYLRSKEEQDLKQDEFTRISDNQTRAKLRLDESKLKEKKLEVAYYLAKRSAQLRQIEQWQKEIEAIEGSLEMKERQEVIQGAKEELRLQWDKVFQLWQGQLSSFVTRQHSLTAEENGLRKERESLLLELGGLDNRINELTGAIRQYTEELGVFASRHGHEAAGAPGAALQRTLIAAKSIADQISGFNEQRKTAEERKLSLHQTQTELKVKLNAGQSQSDELQNLLESQMNRESQLWSQLVVLLEMYEEHHQLGVTALFEAKPAIQERFIRRLDEAEQQTKRLRRDYYNQLIDVELQQESFWLPNADILRVKDTLDSLKISSMIGSSYLNDLPYLSREEEMERHPLLPYGIIVTQREAAKLQPDTLKEVLLKSAVPVFIREEMAEAASAPFLLLANQGPQMVLQPDHFQEWKRGISSSLKQQEEELKDAEAYLSKLKSARQEFERLFQSEHTLALKAKLNTLELLQNELNLKLGDLNTEISRNEDSLAVIQRELVQSEADRTEHEERAQALRLWDVRTKKQEQDYKDKQKAVERKKELSKEIASKDQGLVQVKAELGSTAQQREKWIGDTRYSLFPRLQNWFPEIAFPGEYPAAPALEEEPVLDPAAQDTLMQLLSTVESLQQSLTQNELEIRTRAGNIKRAGEQLAEIEAAVVQVDQDWRNAPLPTDTAEVILTARARQKNETVYLDEDYQLVHDSFIRAQTILENLQKDLRKSEKAIKEKHERAVEIWHDPLDQKEEEISRRFRENEQLLNSCKQALSVMDQWIQTLVSQSKIMDTHVEGRGQLRDVPEELQQQVKGNCEPLVADWLLRSKESRSERSEISRKVKEEKTSLSSKLAKSGWNAELETKIQERLNTVHWDDFSIARQVLDSMLQSSRDQIESIRSDKEGMELSRKLWVGRAAKRVVQIVDILKRMERRMIILNENGHAFPLVRLNYKNITVPKTSDDIEPLVSDYFNLCISGLLEKYAKIEQVPAAAVKEMINDGKIVYAAMQNRFPVLQVYKPVTENYFLYAAPEEYHYSDWEVINRGALDEAVGSGGQRQSVQLLVAMMIMTHKRVNRENKGWTVFLYDNPFGEMVSNNVLDPVFEISKALKFQWLIVTPPELVKNDVSIRFGVYWQLYFGGDKGEMLESTLIKGGRKLIPASLF</sequence>
<keyword evidence="3" id="KW-1185">Reference proteome</keyword>
<dbReference type="Proteomes" id="UP000187412">
    <property type="component" value="Unassembled WGS sequence"/>
</dbReference>
<dbReference type="EMBL" id="MPTB01000003">
    <property type="protein sequence ID" value="OMD52477.1"/>
    <property type="molecule type" value="Genomic_DNA"/>
</dbReference>
<feature type="coiled-coil region" evidence="1">
    <location>
        <begin position="1045"/>
        <end position="1101"/>
    </location>
</feature>
<gene>
    <name evidence="2" type="ORF">BSK56_03480</name>
</gene>
<name>A0ABX3HP15_PAEBO</name>
<keyword evidence="1" id="KW-0175">Coiled coil</keyword>
<organism evidence="2 3">
    <name type="scientific">Paenibacillus borealis</name>
    <dbReference type="NCBI Taxonomy" id="160799"/>
    <lineage>
        <taxon>Bacteria</taxon>
        <taxon>Bacillati</taxon>
        <taxon>Bacillota</taxon>
        <taxon>Bacilli</taxon>
        <taxon>Bacillales</taxon>
        <taxon>Paenibacillaceae</taxon>
        <taxon>Paenibacillus</taxon>
    </lineage>
</organism>
<reference evidence="2 3" key="1">
    <citation type="submission" date="2016-10" db="EMBL/GenBank/DDBJ databases">
        <title>Paenibacillus species isolates.</title>
        <authorList>
            <person name="Beno S.M."/>
        </authorList>
    </citation>
    <scope>NUCLEOTIDE SEQUENCE [LARGE SCALE GENOMIC DNA]</scope>
    <source>
        <strain evidence="2 3">FSL H7-0744</strain>
    </source>
</reference>
<evidence type="ECO:0000313" key="3">
    <source>
        <dbReference type="Proteomes" id="UP000187412"/>
    </source>
</evidence>
<feature type="coiled-coil region" evidence="1">
    <location>
        <begin position="766"/>
        <end position="854"/>
    </location>
</feature>
<protein>
    <recommendedName>
        <fullName evidence="4">Chromosome segregation ATPase</fullName>
    </recommendedName>
</protein>
<evidence type="ECO:0000313" key="2">
    <source>
        <dbReference type="EMBL" id="OMD52477.1"/>
    </source>
</evidence>
<proteinExistence type="predicted"/>
<evidence type="ECO:0008006" key="4">
    <source>
        <dbReference type="Google" id="ProtNLM"/>
    </source>
</evidence>
<evidence type="ECO:0000256" key="1">
    <source>
        <dbReference type="SAM" id="Coils"/>
    </source>
</evidence>
<dbReference type="RefSeq" id="WP_076109331.1">
    <property type="nucleotide sequence ID" value="NZ_MPTB01000003.1"/>
</dbReference>
<comment type="caution">
    <text evidence="2">The sequence shown here is derived from an EMBL/GenBank/DDBJ whole genome shotgun (WGS) entry which is preliminary data.</text>
</comment>
<accession>A0ABX3HP15</accession>